<reference evidence="3" key="1">
    <citation type="submission" date="2022-11" db="UniProtKB">
        <authorList>
            <consortium name="WormBaseParasite"/>
        </authorList>
    </citation>
    <scope>IDENTIFICATION</scope>
</reference>
<keyword evidence="1" id="KW-0732">Signal</keyword>
<keyword evidence="2" id="KW-1185">Reference proteome</keyword>
<evidence type="ECO:0000313" key="3">
    <source>
        <dbReference type="WBParaSite" id="ACRNAN_scaffold10481.g13209.t1"/>
    </source>
</evidence>
<accession>A0A914CGN4</accession>
<dbReference type="WBParaSite" id="ACRNAN_scaffold10481.g13209.t1">
    <property type="protein sequence ID" value="ACRNAN_scaffold10481.g13209.t1"/>
    <property type="gene ID" value="ACRNAN_scaffold10481.g13209"/>
</dbReference>
<feature type="signal peptide" evidence="1">
    <location>
        <begin position="1"/>
        <end position="20"/>
    </location>
</feature>
<organism evidence="2 3">
    <name type="scientific">Acrobeloides nanus</name>
    <dbReference type="NCBI Taxonomy" id="290746"/>
    <lineage>
        <taxon>Eukaryota</taxon>
        <taxon>Metazoa</taxon>
        <taxon>Ecdysozoa</taxon>
        <taxon>Nematoda</taxon>
        <taxon>Chromadorea</taxon>
        <taxon>Rhabditida</taxon>
        <taxon>Tylenchina</taxon>
        <taxon>Cephalobomorpha</taxon>
        <taxon>Cephaloboidea</taxon>
        <taxon>Cephalobidae</taxon>
        <taxon>Acrobeloides</taxon>
    </lineage>
</organism>
<dbReference type="Proteomes" id="UP000887540">
    <property type="component" value="Unplaced"/>
</dbReference>
<protein>
    <submittedName>
        <fullName evidence="3">Uncharacterized protein</fullName>
    </submittedName>
</protein>
<dbReference type="AlphaFoldDB" id="A0A914CGN4"/>
<name>A0A914CGN4_9BILA</name>
<evidence type="ECO:0000313" key="2">
    <source>
        <dbReference type="Proteomes" id="UP000887540"/>
    </source>
</evidence>
<feature type="chain" id="PRO_5038054626" evidence="1">
    <location>
        <begin position="21"/>
        <end position="213"/>
    </location>
</feature>
<proteinExistence type="predicted"/>
<sequence>MKTSVINCLVIFCLVYRTYATLVSEDYDDGDYDDEIIQAYVTPCLVNCTNGADFNGDGQAKAIVKGLQDYFDSYFTWINIDRNQPWSADQMKNRKFLTDLINTLFDLNGPNFTVIDKAPFLLWVNWNGKKDLTTDFTQFGGWMTEPDIFESADVDVADFALNAIELDRMTSLEVVKPSSDALKSEILNIFIISLAFPLKRTSKASLLKNGYLE</sequence>
<evidence type="ECO:0000256" key="1">
    <source>
        <dbReference type="SAM" id="SignalP"/>
    </source>
</evidence>